<organism evidence="2 3">
    <name type="scientific">Leptomonas pyrrhocoris</name>
    <name type="common">Firebug parasite</name>
    <dbReference type="NCBI Taxonomy" id="157538"/>
    <lineage>
        <taxon>Eukaryota</taxon>
        <taxon>Discoba</taxon>
        <taxon>Euglenozoa</taxon>
        <taxon>Kinetoplastea</taxon>
        <taxon>Metakinetoplastina</taxon>
        <taxon>Trypanosomatida</taxon>
        <taxon>Trypanosomatidae</taxon>
        <taxon>Leishmaniinae</taxon>
        <taxon>Leptomonas</taxon>
    </lineage>
</organism>
<feature type="region of interest" description="Disordered" evidence="1">
    <location>
        <begin position="921"/>
        <end position="950"/>
    </location>
</feature>
<feature type="compositionally biased region" description="Polar residues" evidence="1">
    <location>
        <begin position="842"/>
        <end position="863"/>
    </location>
</feature>
<evidence type="ECO:0000256" key="1">
    <source>
        <dbReference type="SAM" id="MobiDB-lite"/>
    </source>
</evidence>
<dbReference type="AlphaFoldDB" id="A0A0M9G150"/>
<feature type="region of interest" description="Disordered" evidence="1">
    <location>
        <begin position="811"/>
        <end position="900"/>
    </location>
</feature>
<feature type="region of interest" description="Disordered" evidence="1">
    <location>
        <begin position="316"/>
        <end position="345"/>
    </location>
</feature>
<dbReference type="OMA" id="PNQPDWH"/>
<accession>A0A0M9G150</accession>
<name>A0A0M9G150_LEPPY</name>
<dbReference type="VEuPathDB" id="TriTrypDB:LpyrH10_09_1710"/>
<feature type="compositionally biased region" description="Low complexity" evidence="1">
    <location>
        <begin position="589"/>
        <end position="605"/>
    </location>
</feature>
<dbReference type="RefSeq" id="XP_015658495.1">
    <property type="nucleotide sequence ID" value="XM_015802979.1"/>
</dbReference>
<feature type="region of interest" description="Disordered" evidence="1">
    <location>
        <begin position="1"/>
        <end position="148"/>
    </location>
</feature>
<dbReference type="OrthoDB" id="10672494at2759"/>
<sequence>MLNAKPPSPKPPLHPESCEGAPNVKQQGYERGPSTTTSSSTIPSATPDMPQHGAPDGTRVTAANPPLSAASQLNATPESPPPRPSWEMRLAALRQRRRIVNAERKPQSDIAAAAADDDGATAAVSSSSSLAEERGGDADNEVERARQQPQVFVQHSKFSVSPFSSVLSTPTSDDESAEAFRSPLHVALEDSPVAPPAFRATVEYVADGPGRRGRDGGGAEGGSAVVPMPRTRAAVATGVRPPASPAPSGTSSVPASPPPAAVVMMAAAASPGAANVARPAMAGTRLSSRPVPSIMSAASTATFSEEPFAERSFGVFSWRDSPPSRPVRAAPMQPDSHTSDEESQLEGMYEDGEAAQMDWSVGTPPPELSAVAPAGSGPNNSALALEKKRGARAEVTKQFTVHTALLQKLSTPPLTSGVDSSSTSQTNASPPNMSSEVAVEVAQEPYEKATSLSGSLVSSSNGEDIDGKRAAPLSTEAPPYAALPEPFRQAMTARHYPQEKGVSHRIDAKQMHPSTGTQLERREANFSPTSAVAPGTATLSSVAHHEGDGDKTQDKADAKKKCAGGNTQPHNTALTSKGSSEPSNTRPSAPATQQPTAPLTATQTPSDRKPTWALNGESPAKGLSEKNVPLTRQERLVAEGNGAKANFADRDSRGKPLADKKGETVPPAHPVSNATATEMPFQRDARVGRTVPSSAQTFASPPPLTQFRVPRDAEEPVSKNAPATQPATPQEMAAASRTPPTKGPSPTSHANAYIVPAKAVRSDAQQRQYSDPVANRGSALPPLPSLRQVQKAPTLRPLLTQLVSQAMMHGAVQDSGSASPIAPVSPATDAPSLDHQVRTAVPTPSNYTHPATPSSDLLSSPVPTCQRPRAPSPGNSPEARRKTESPSLRSSSFLQQQQQPRYLEPNQPDWHAALVAGVRVHRDSPHTRRPHCPSRERSQTGRITSAWSSRSPGAWDGLMSSVSAERDASLLAESALSSSSGTTLRRAGSAAADRNASSTASRSASVRSLLSTVVYPIFNATSVGLKYNLTDPPPAAPSLRTECTQVIREELELQARLNKLKADSLCRRIERYH</sequence>
<feature type="compositionally biased region" description="Polar residues" evidence="1">
    <location>
        <begin position="408"/>
        <end position="435"/>
    </location>
</feature>
<feature type="region of interest" description="Disordered" evidence="1">
    <location>
        <begin position="237"/>
        <end position="256"/>
    </location>
</feature>
<feature type="region of interest" description="Disordered" evidence="1">
    <location>
        <begin position="974"/>
        <end position="1002"/>
    </location>
</feature>
<gene>
    <name evidence="2" type="ORF">ABB37_05071</name>
</gene>
<feature type="compositionally biased region" description="Basic and acidic residues" evidence="1">
    <location>
        <begin position="131"/>
        <end position="146"/>
    </location>
</feature>
<protein>
    <submittedName>
        <fullName evidence="2">Uncharacterized protein</fullName>
    </submittedName>
</protein>
<feature type="compositionally biased region" description="Basic and acidic residues" evidence="1">
    <location>
        <begin position="647"/>
        <end position="663"/>
    </location>
</feature>
<dbReference type="Proteomes" id="UP000037923">
    <property type="component" value="Unassembled WGS sequence"/>
</dbReference>
<feature type="compositionally biased region" description="Low complexity" evidence="1">
    <location>
        <begin position="451"/>
        <end position="460"/>
    </location>
</feature>
<proteinExistence type="predicted"/>
<evidence type="ECO:0000313" key="2">
    <source>
        <dbReference type="EMBL" id="KPA80056.1"/>
    </source>
</evidence>
<feature type="region of interest" description="Disordered" evidence="1">
    <location>
        <begin position="367"/>
        <end position="391"/>
    </location>
</feature>
<feature type="compositionally biased region" description="Polar residues" evidence="1">
    <location>
        <begin position="566"/>
        <end position="587"/>
    </location>
</feature>
<comment type="caution">
    <text evidence="2">The sequence shown here is derived from an EMBL/GenBank/DDBJ whole genome shotgun (WGS) entry which is preliminary data.</text>
</comment>
<feature type="compositionally biased region" description="Polar residues" evidence="1">
    <location>
        <begin position="940"/>
        <end position="950"/>
    </location>
</feature>
<dbReference type="GeneID" id="26905362"/>
<feature type="compositionally biased region" description="Pro residues" evidence="1">
    <location>
        <begin position="1"/>
        <end position="14"/>
    </location>
</feature>
<feature type="compositionally biased region" description="Basic and acidic residues" evidence="1">
    <location>
        <begin position="496"/>
        <end position="510"/>
    </location>
</feature>
<feature type="compositionally biased region" description="Low complexity" evidence="1">
    <location>
        <begin position="108"/>
        <end position="130"/>
    </location>
</feature>
<feature type="compositionally biased region" description="Low complexity" evidence="1">
    <location>
        <begin position="885"/>
        <end position="900"/>
    </location>
</feature>
<reference evidence="2 3" key="1">
    <citation type="submission" date="2015-07" db="EMBL/GenBank/DDBJ databases">
        <title>High-quality genome of monoxenous trypanosomatid Leptomonas pyrrhocoris.</title>
        <authorList>
            <person name="Flegontov P."/>
            <person name="Butenko A."/>
            <person name="Firsov S."/>
            <person name="Vlcek C."/>
            <person name="Logacheva M.D."/>
            <person name="Field M."/>
            <person name="Filatov D."/>
            <person name="Flegontova O."/>
            <person name="Gerasimov E."/>
            <person name="Jackson A.P."/>
            <person name="Kelly S."/>
            <person name="Opperdoes F."/>
            <person name="O'Reilly A."/>
            <person name="Votypka J."/>
            <person name="Yurchenko V."/>
            <person name="Lukes J."/>
        </authorList>
    </citation>
    <scope>NUCLEOTIDE SEQUENCE [LARGE SCALE GENOMIC DNA]</scope>
    <source>
        <strain evidence="2">H10</strain>
    </source>
</reference>
<feature type="compositionally biased region" description="Basic and acidic residues" evidence="1">
    <location>
        <begin position="543"/>
        <end position="560"/>
    </location>
</feature>
<keyword evidence="3" id="KW-1185">Reference proteome</keyword>
<feature type="region of interest" description="Disordered" evidence="1">
    <location>
        <begin position="406"/>
        <end position="791"/>
    </location>
</feature>
<evidence type="ECO:0000313" key="3">
    <source>
        <dbReference type="Proteomes" id="UP000037923"/>
    </source>
</evidence>
<dbReference type="EMBL" id="LGTL01000009">
    <property type="protein sequence ID" value="KPA80056.1"/>
    <property type="molecule type" value="Genomic_DNA"/>
</dbReference>
<feature type="compositionally biased region" description="Low complexity" evidence="1">
    <location>
        <begin position="33"/>
        <end position="47"/>
    </location>
</feature>